<evidence type="ECO:0000313" key="1">
    <source>
        <dbReference type="EMBL" id="KKN75135.1"/>
    </source>
</evidence>
<dbReference type="AlphaFoldDB" id="A0A0F9T1H4"/>
<reference evidence="1" key="1">
    <citation type="journal article" date="2015" name="Nature">
        <title>Complex archaea that bridge the gap between prokaryotes and eukaryotes.</title>
        <authorList>
            <person name="Spang A."/>
            <person name="Saw J.H."/>
            <person name="Jorgensen S.L."/>
            <person name="Zaremba-Niedzwiedzka K."/>
            <person name="Martijn J."/>
            <person name="Lind A.E."/>
            <person name="van Eijk R."/>
            <person name="Schleper C."/>
            <person name="Guy L."/>
            <person name="Ettema T.J."/>
        </authorList>
    </citation>
    <scope>NUCLEOTIDE SEQUENCE</scope>
</reference>
<protein>
    <submittedName>
        <fullName evidence="1">Uncharacterized protein</fullName>
    </submittedName>
</protein>
<proteinExistence type="predicted"/>
<accession>A0A0F9T1H4</accession>
<sequence>MWIVDEEGINCTECGKDIYHCDCGEEDEI</sequence>
<gene>
    <name evidence="1" type="ORF">LCGC14_0382940</name>
</gene>
<dbReference type="EMBL" id="LAZR01000314">
    <property type="protein sequence ID" value="KKN75135.1"/>
    <property type="molecule type" value="Genomic_DNA"/>
</dbReference>
<name>A0A0F9T1H4_9ZZZZ</name>
<organism evidence="1">
    <name type="scientific">marine sediment metagenome</name>
    <dbReference type="NCBI Taxonomy" id="412755"/>
    <lineage>
        <taxon>unclassified sequences</taxon>
        <taxon>metagenomes</taxon>
        <taxon>ecological metagenomes</taxon>
    </lineage>
</organism>
<comment type="caution">
    <text evidence="1">The sequence shown here is derived from an EMBL/GenBank/DDBJ whole genome shotgun (WGS) entry which is preliminary data.</text>
</comment>